<dbReference type="SUPFAM" id="SSF158446">
    <property type="entry name" value="IVS-encoded protein-like"/>
    <property type="match status" value="1"/>
</dbReference>
<dbReference type="PANTHER" id="PTHR38471:SF2">
    <property type="entry name" value="FOUR HELIX BUNDLE PROTEIN"/>
    <property type="match status" value="1"/>
</dbReference>
<dbReference type="InterPro" id="IPR036583">
    <property type="entry name" value="23S_rRNA_IVS_sf"/>
</dbReference>
<accession>A0A3B1DUQ0</accession>
<reference evidence="1" key="1">
    <citation type="submission" date="2018-06" db="EMBL/GenBank/DDBJ databases">
        <authorList>
            <person name="Zhirakovskaya E."/>
        </authorList>
    </citation>
    <scope>NUCLEOTIDE SEQUENCE</scope>
</reference>
<dbReference type="PANTHER" id="PTHR38471">
    <property type="entry name" value="FOUR HELIX BUNDLE PROTEIN"/>
    <property type="match status" value="1"/>
</dbReference>
<organism evidence="1">
    <name type="scientific">hydrothermal vent metagenome</name>
    <dbReference type="NCBI Taxonomy" id="652676"/>
    <lineage>
        <taxon>unclassified sequences</taxon>
        <taxon>metagenomes</taxon>
        <taxon>ecological metagenomes</taxon>
    </lineage>
</organism>
<feature type="non-terminal residue" evidence="1">
    <location>
        <position position="100"/>
    </location>
</feature>
<sequence>MSAPIQSYRDLITWQKAFTLGITLHRLAGTFPDSEKFGLVAQIRRGSVDVAANIARGYGCGNQQDYLWFLKAARGEIYKLDTQLLFALELKYISDEAWEP</sequence>
<proteinExistence type="predicted"/>
<dbReference type="Gene3D" id="1.20.1440.60">
    <property type="entry name" value="23S rRNA-intervening sequence"/>
    <property type="match status" value="1"/>
</dbReference>
<dbReference type="CDD" id="cd16377">
    <property type="entry name" value="23S_rRNA_IVP_like"/>
    <property type="match status" value="1"/>
</dbReference>
<evidence type="ECO:0000313" key="1">
    <source>
        <dbReference type="EMBL" id="VAX39824.1"/>
    </source>
</evidence>
<protein>
    <recommendedName>
        <fullName evidence="2">Four helix bundle protein</fullName>
    </recommendedName>
</protein>
<dbReference type="NCBIfam" id="TIGR02436">
    <property type="entry name" value="four helix bundle protein"/>
    <property type="match status" value="1"/>
</dbReference>
<dbReference type="Pfam" id="PF05635">
    <property type="entry name" value="23S_rRNA_IVP"/>
    <property type="match status" value="1"/>
</dbReference>
<dbReference type="InterPro" id="IPR012657">
    <property type="entry name" value="23S_rRNA-intervening_sequence"/>
</dbReference>
<dbReference type="AlphaFoldDB" id="A0A3B1DUQ0"/>
<gene>
    <name evidence="1" type="ORF">MNBD_PLANCTO03-1474</name>
</gene>
<dbReference type="EMBL" id="UOGK01000292">
    <property type="protein sequence ID" value="VAX39824.1"/>
    <property type="molecule type" value="Genomic_DNA"/>
</dbReference>
<name>A0A3B1DUQ0_9ZZZZ</name>
<evidence type="ECO:0008006" key="2">
    <source>
        <dbReference type="Google" id="ProtNLM"/>
    </source>
</evidence>